<evidence type="ECO:0000313" key="2">
    <source>
        <dbReference type="Proteomes" id="UP001364890"/>
    </source>
</evidence>
<name>A0ABU8FBG6_9BACI</name>
<dbReference type="EMBL" id="JBAWSY010000023">
    <property type="protein sequence ID" value="MEI4771625.1"/>
    <property type="molecule type" value="Genomic_DNA"/>
</dbReference>
<dbReference type="Proteomes" id="UP001364890">
    <property type="component" value="Unassembled WGS sequence"/>
</dbReference>
<comment type="caution">
    <text evidence="1">The sequence shown here is derived from an EMBL/GenBank/DDBJ whole genome shotgun (WGS) entry which is preliminary data.</text>
</comment>
<accession>A0ABU8FBG6</accession>
<proteinExistence type="predicted"/>
<dbReference type="RefSeq" id="WP_336499170.1">
    <property type="nucleotide sequence ID" value="NZ_JBAWSY010000023.1"/>
</dbReference>
<protein>
    <recommendedName>
        <fullName evidence="3">Helix-turn-helix type 11 domain-containing protein</fullName>
    </recommendedName>
</protein>
<gene>
    <name evidence="1" type="ORF">WAX74_18540</name>
</gene>
<evidence type="ECO:0000313" key="1">
    <source>
        <dbReference type="EMBL" id="MEI4771625.1"/>
    </source>
</evidence>
<keyword evidence="2" id="KW-1185">Reference proteome</keyword>
<organism evidence="1 2">
    <name type="scientific">Psychrobacillus mangrovi</name>
    <dbReference type="NCBI Taxonomy" id="3117745"/>
    <lineage>
        <taxon>Bacteria</taxon>
        <taxon>Bacillati</taxon>
        <taxon>Bacillota</taxon>
        <taxon>Bacilli</taxon>
        <taxon>Bacillales</taxon>
        <taxon>Bacillaceae</taxon>
        <taxon>Psychrobacillus</taxon>
    </lineage>
</organism>
<dbReference type="InterPro" id="IPR036390">
    <property type="entry name" value="WH_DNA-bd_sf"/>
</dbReference>
<reference evidence="1 2" key="1">
    <citation type="submission" date="2024-01" db="EMBL/GenBank/DDBJ databases">
        <title>Seven novel Bacillus-like species.</title>
        <authorList>
            <person name="Liu G."/>
        </authorList>
    </citation>
    <scope>NUCLEOTIDE SEQUENCE [LARGE SCALE GENOMIC DNA]</scope>
    <source>
        <strain evidence="1 2">FJAT-51614</strain>
    </source>
</reference>
<dbReference type="SUPFAM" id="SSF46785">
    <property type="entry name" value="Winged helix' DNA-binding domain"/>
    <property type="match status" value="1"/>
</dbReference>
<sequence length="438" mass="50861">MPRILIFTTENSLKWVKKAEALQLENCEFVYTIYDSLAHLHAIFLDKIQLVDGILFSGQIPYFFVKQHFSDVLIPMLHFDVTQADFYRTLSEYIYKNKDFEMKRCLVDFLYEENNYLGIKEWTSEGDLPYIFDPSIRAYADLDVYDKIRDLHVDLWQQNNVDVCMTRLSRLPEILKPYNINLLLVVPSDRSMIMKIEALLKEIQLLQLIENQVVIGHLEIAINRNNVTELEYRQMSLYKAILDFSKQNHMSFIIHKNVLYYEIITNYTDFKSITNDMTSCQLVPFLSHELQFPVHIGWGIGHSIQEAQSHAEKASQMCAALETQAYILSKEEKLIGPLGDKNWIQVITQYDSGIEQLSGKLNTSPLQIQKIIAVMDKLQSNILASEDLSSHLGITSRAANRILKKLEEHGAATVLMQQQKKLRGRPKKVYQIQFDKIE</sequence>
<evidence type="ECO:0008006" key="3">
    <source>
        <dbReference type="Google" id="ProtNLM"/>
    </source>
</evidence>